<keyword evidence="2" id="KW-1185">Reference proteome</keyword>
<dbReference type="Proteomes" id="UP001341840">
    <property type="component" value="Unassembled WGS sequence"/>
</dbReference>
<reference evidence="1 2" key="1">
    <citation type="journal article" date="2023" name="Plants (Basel)">
        <title>Bridging the Gap: Combining Genomics and Transcriptomics Approaches to Understand Stylosanthes scabra, an Orphan Legume from the Brazilian Caatinga.</title>
        <authorList>
            <person name="Ferreira-Neto J.R.C."/>
            <person name="da Silva M.D."/>
            <person name="Binneck E."/>
            <person name="de Melo N.F."/>
            <person name="da Silva R.H."/>
            <person name="de Melo A.L.T.M."/>
            <person name="Pandolfi V."/>
            <person name="Bustamante F.O."/>
            <person name="Brasileiro-Vidal A.C."/>
            <person name="Benko-Iseppon A.M."/>
        </authorList>
    </citation>
    <scope>NUCLEOTIDE SEQUENCE [LARGE SCALE GENOMIC DNA]</scope>
    <source>
        <tissue evidence="1">Leaves</tissue>
    </source>
</reference>
<comment type="caution">
    <text evidence="1">The sequence shown here is derived from an EMBL/GenBank/DDBJ whole genome shotgun (WGS) entry which is preliminary data.</text>
</comment>
<accession>A0ABU6ZHP6</accession>
<name>A0ABU6ZHP6_9FABA</name>
<proteinExistence type="predicted"/>
<evidence type="ECO:0000313" key="1">
    <source>
        <dbReference type="EMBL" id="MED6221483.1"/>
    </source>
</evidence>
<evidence type="ECO:0000313" key="2">
    <source>
        <dbReference type="Proteomes" id="UP001341840"/>
    </source>
</evidence>
<dbReference type="EMBL" id="JASCZI010272288">
    <property type="protein sequence ID" value="MED6221483.1"/>
    <property type="molecule type" value="Genomic_DNA"/>
</dbReference>
<gene>
    <name evidence="1" type="ORF">PIB30_118234</name>
</gene>
<sequence length="103" mass="11600">MALNGQLQRLHYHENQQSALSFTVNLHSPASLMKRTRMRPLIINCSASCCFMLKTRSIGSLLMMASTVASSTNLRAPPAINLQLYNQFVADEVHYKERLVAFT</sequence>
<protein>
    <submittedName>
        <fullName evidence="1">Uncharacterized protein</fullName>
    </submittedName>
</protein>
<organism evidence="1 2">
    <name type="scientific">Stylosanthes scabra</name>
    <dbReference type="NCBI Taxonomy" id="79078"/>
    <lineage>
        <taxon>Eukaryota</taxon>
        <taxon>Viridiplantae</taxon>
        <taxon>Streptophyta</taxon>
        <taxon>Embryophyta</taxon>
        <taxon>Tracheophyta</taxon>
        <taxon>Spermatophyta</taxon>
        <taxon>Magnoliopsida</taxon>
        <taxon>eudicotyledons</taxon>
        <taxon>Gunneridae</taxon>
        <taxon>Pentapetalae</taxon>
        <taxon>rosids</taxon>
        <taxon>fabids</taxon>
        <taxon>Fabales</taxon>
        <taxon>Fabaceae</taxon>
        <taxon>Papilionoideae</taxon>
        <taxon>50 kb inversion clade</taxon>
        <taxon>dalbergioids sensu lato</taxon>
        <taxon>Dalbergieae</taxon>
        <taxon>Pterocarpus clade</taxon>
        <taxon>Stylosanthes</taxon>
    </lineage>
</organism>